<sequence>MAVNIPKSFGALLLGGLNASLLSGFVFVQIVIYFKLYPKDPRQIKSLVLAIWFLDVSHTAFIWSALWSYFINDYGDVEVIDDIQWSLAMTILVTAMLTFLVHLFFAHRIFMLSKRNYLIGAPIVLLAFLRLLSASVTTGEMLSLGTFSRFKHDIRWIFTSGLALSTAVDVLITGCLFALLQSSRTGATNLDAIIDTLICYSFETGALTCAGTVVSMLCWLTMPNNLIFMGLHFVIGKLYANSLLVTLNMREKIRRSSSRRWQDLSIRVHGLENNIHRRTGVSEQLEINPGSPGDSKTSASRSTSKVEVNVNVERGVYLAP</sequence>
<dbReference type="AlphaFoldDB" id="A0A0C3BNK1"/>
<feature type="compositionally biased region" description="Polar residues" evidence="1">
    <location>
        <begin position="294"/>
        <end position="305"/>
    </location>
</feature>
<feature type="domain" description="DUF6534" evidence="3">
    <location>
        <begin position="165"/>
        <end position="251"/>
    </location>
</feature>
<dbReference type="InterPro" id="IPR045339">
    <property type="entry name" value="DUF6534"/>
</dbReference>
<feature type="transmembrane region" description="Helical" evidence="2">
    <location>
        <begin position="46"/>
        <end position="71"/>
    </location>
</feature>
<proteinExistence type="predicted"/>
<dbReference type="Pfam" id="PF20152">
    <property type="entry name" value="DUF6534"/>
    <property type="match status" value="1"/>
</dbReference>
<feature type="transmembrane region" description="Helical" evidence="2">
    <location>
        <begin position="156"/>
        <end position="180"/>
    </location>
</feature>
<feature type="transmembrane region" description="Helical" evidence="2">
    <location>
        <begin position="117"/>
        <end position="136"/>
    </location>
</feature>
<dbReference type="EMBL" id="KN831792">
    <property type="protein sequence ID" value="KIM38230.1"/>
    <property type="molecule type" value="Genomic_DNA"/>
</dbReference>
<reference evidence="4 5" key="1">
    <citation type="submission" date="2014-04" db="EMBL/GenBank/DDBJ databases">
        <authorList>
            <consortium name="DOE Joint Genome Institute"/>
            <person name="Kuo A."/>
            <person name="Gay G."/>
            <person name="Dore J."/>
            <person name="Kohler A."/>
            <person name="Nagy L.G."/>
            <person name="Floudas D."/>
            <person name="Copeland A."/>
            <person name="Barry K.W."/>
            <person name="Cichocki N."/>
            <person name="Veneault-Fourrey C."/>
            <person name="LaButti K."/>
            <person name="Lindquist E.A."/>
            <person name="Lipzen A."/>
            <person name="Lundell T."/>
            <person name="Morin E."/>
            <person name="Murat C."/>
            <person name="Sun H."/>
            <person name="Tunlid A."/>
            <person name="Henrissat B."/>
            <person name="Grigoriev I.V."/>
            <person name="Hibbett D.S."/>
            <person name="Martin F."/>
            <person name="Nordberg H.P."/>
            <person name="Cantor M.N."/>
            <person name="Hua S.X."/>
        </authorList>
    </citation>
    <scope>NUCLEOTIDE SEQUENCE [LARGE SCALE GENOMIC DNA]</scope>
    <source>
        <strain evidence="5">h7</strain>
    </source>
</reference>
<dbReference type="HOGENOM" id="CLU_046025_0_0_1"/>
<feature type="transmembrane region" description="Helical" evidence="2">
    <location>
        <begin position="83"/>
        <end position="105"/>
    </location>
</feature>
<dbReference type="OrthoDB" id="3206554at2759"/>
<feature type="transmembrane region" description="Helical" evidence="2">
    <location>
        <begin position="12"/>
        <end position="34"/>
    </location>
</feature>
<name>A0A0C3BNK1_HEBCY</name>
<accession>A0A0C3BNK1</accession>
<protein>
    <recommendedName>
        <fullName evidence="3">DUF6534 domain-containing protein</fullName>
    </recommendedName>
</protein>
<dbReference type="PANTHER" id="PTHR40465:SF1">
    <property type="entry name" value="DUF6534 DOMAIN-CONTAINING PROTEIN"/>
    <property type="match status" value="1"/>
</dbReference>
<gene>
    <name evidence="4" type="ORF">M413DRAFT_248258</name>
</gene>
<dbReference type="Proteomes" id="UP000053424">
    <property type="component" value="Unassembled WGS sequence"/>
</dbReference>
<dbReference type="PANTHER" id="PTHR40465">
    <property type="entry name" value="CHROMOSOME 1, WHOLE GENOME SHOTGUN SEQUENCE"/>
    <property type="match status" value="1"/>
</dbReference>
<evidence type="ECO:0000313" key="4">
    <source>
        <dbReference type="EMBL" id="KIM38230.1"/>
    </source>
</evidence>
<organism evidence="4 5">
    <name type="scientific">Hebeloma cylindrosporum</name>
    <dbReference type="NCBI Taxonomy" id="76867"/>
    <lineage>
        <taxon>Eukaryota</taxon>
        <taxon>Fungi</taxon>
        <taxon>Dikarya</taxon>
        <taxon>Basidiomycota</taxon>
        <taxon>Agaricomycotina</taxon>
        <taxon>Agaricomycetes</taxon>
        <taxon>Agaricomycetidae</taxon>
        <taxon>Agaricales</taxon>
        <taxon>Agaricineae</taxon>
        <taxon>Hymenogastraceae</taxon>
        <taxon>Hebeloma</taxon>
    </lineage>
</organism>
<evidence type="ECO:0000256" key="2">
    <source>
        <dbReference type="SAM" id="Phobius"/>
    </source>
</evidence>
<evidence type="ECO:0000259" key="3">
    <source>
        <dbReference type="Pfam" id="PF20152"/>
    </source>
</evidence>
<keyword evidence="2" id="KW-0812">Transmembrane</keyword>
<keyword evidence="2" id="KW-0472">Membrane</keyword>
<evidence type="ECO:0000313" key="5">
    <source>
        <dbReference type="Proteomes" id="UP000053424"/>
    </source>
</evidence>
<evidence type="ECO:0000256" key="1">
    <source>
        <dbReference type="SAM" id="MobiDB-lite"/>
    </source>
</evidence>
<dbReference type="STRING" id="686832.A0A0C3BNK1"/>
<keyword evidence="5" id="KW-1185">Reference proteome</keyword>
<keyword evidence="2" id="KW-1133">Transmembrane helix</keyword>
<feature type="transmembrane region" description="Helical" evidence="2">
    <location>
        <begin position="192"/>
        <end position="214"/>
    </location>
</feature>
<feature type="transmembrane region" description="Helical" evidence="2">
    <location>
        <begin position="226"/>
        <end position="249"/>
    </location>
</feature>
<feature type="region of interest" description="Disordered" evidence="1">
    <location>
        <begin position="282"/>
        <end position="305"/>
    </location>
</feature>
<reference evidence="5" key="2">
    <citation type="submission" date="2015-01" db="EMBL/GenBank/DDBJ databases">
        <title>Evolutionary Origins and Diversification of the Mycorrhizal Mutualists.</title>
        <authorList>
            <consortium name="DOE Joint Genome Institute"/>
            <consortium name="Mycorrhizal Genomics Consortium"/>
            <person name="Kohler A."/>
            <person name="Kuo A."/>
            <person name="Nagy L.G."/>
            <person name="Floudas D."/>
            <person name="Copeland A."/>
            <person name="Barry K.W."/>
            <person name="Cichocki N."/>
            <person name="Veneault-Fourrey C."/>
            <person name="LaButti K."/>
            <person name="Lindquist E.A."/>
            <person name="Lipzen A."/>
            <person name="Lundell T."/>
            <person name="Morin E."/>
            <person name="Murat C."/>
            <person name="Riley R."/>
            <person name="Ohm R."/>
            <person name="Sun H."/>
            <person name="Tunlid A."/>
            <person name="Henrissat B."/>
            <person name="Grigoriev I.V."/>
            <person name="Hibbett D.S."/>
            <person name="Martin F."/>
        </authorList>
    </citation>
    <scope>NUCLEOTIDE SEQUENCE [LARGE SCALE GENOMIC DNA]</scope>
    <source>
        <strain evidence="5">h7</strain>
    </source>
</reference>